<sequence length="225" mass="24465">MGLRAMFDETYPDPVRVVCVGTPVEQLESEPESQAGMETSVEFCGGTHLAMAHHVGDFCISSEEAIAKGIRRIVALSGNEATKAIKKAQVIETEVLNVKNTLSNPNTADSKALSKKIIDITEEIAKATLPYWKKEDLRNLLKTMKKSLDEAERLQKAAHASKVLDRVKSLVEERKADKFIVEILDAGSNTKVSEVTSAQLTALFPIVAGKGRSESEARSGSYAGF</sequence>
<evidence type="ECO:0000256" key="1">
    <source>
        <dbReference type="ARBA" id="ARBA00008226"/>
    </source>
</evidence>
<protein>
    <recommendedName>
        <fullName evidence="2">alanine--tRNA ligase</fullName>
        <ecNumber evidence="2">6.1.1.7</ecNumber>
    </recommendedName>
</protein>
<dbReference type="PANTHER" id="PTHR11777">
    <property type="entry name" value="ALANYL-TRNA SYNTHETASE"/>
    <property type="match status" value="1"/>
</dbReference>
<keyword evidence="11" id="KW-1185">Reference proteome</keyword>
<dbReference type="PaxDb" id="121845-A0A3Q0JAS0"/>
<gene>
    <name evidence="12" type="primary">LOC103517758</name>
</gene>
<dbReference type="EC" id="6.1.1.7" evidence="2"/>
<dbReference type="FunFam" id="3.30.980.10:FF:000004">
    <property type="entry name" value="Alanine--tRNA ligase, cytoplasmic"/>
    <property type="match status" value="1"/>
</dbReference>
<evidence type="ECO:0000313" key="12">
    <source>
        <dbReference type="RefSeq" id="XP_026685544.1"/>
    </source>
</evidence>
<keyword evidence="9" id="KW-0030">Aminoacyl-tRNA synthetase</keyword>
<comment type="similarity">
    <text evidence="1">Belongs to the class-II aminoacyl-tRNA synthetase family.</text>
</comment>
<evidence type="ECO:0000256" key="3">
    <source>
        <dbReference type="ARBA" id="ARBA00022555"/>
    </source>
</evidence>
<organism evidence="11 12">
    <name type="scientific">Diaphorina citri</name>
    <name type="common">Asian citrus psyllid</name>
    <dbReference type="NCBI Taxonomy" id="121845"/>
    <lineage>
        <taxon>Eukaryota</taxon>
        <taxon>Metazoa</taxon>
        <taxon>Ecdysozoa</taxon>
        <taxon>Arthropoda</taxon>
        <taxon>Hexapoda</taxon>
        <taxon>Insecta</taxon>
        <taxon>Pterygota</taxon>
        <taxon>Neoptera</taxon>
        <taxon>Paraneoptera</taxon>
        <taxon>Hemiptera</taxon>
        <taxon>Sternorrhyncha</taxon>
        <taxon>Psylloidea</taxon>
        <taxon>Psyllidae</taxon>
        <taxon>Diaphorininae</taxon>
        <taxon>Diaphorina</taxon>
    </lineage>
</organism>
<dbReference type="PANTHER" id="PTHR11777:SF9">
    <property type="entry name" value="ALANINE--TRNA LIGASE, CYTOPLASMIC"/>
    <property type="match status" value="1"/>
</dbReference>
<dbReference type="AlphaFoldDB" id="A0A3Q0JAS0"/>
<evidence type="ECO:0000313" key="11">
    <source>
        <dbReference type="Proteomes" id="UP000079169"/>
    </source>
</evidence>
<dbReference type="SMART" id="SM00863">
    <property type="entry name" value="tRNA_SAD"/>
    <property type="match status" value="1"/>
</dbReference>
<dbReference type="GO" id="GO:0004813">
    <property type="term" value="F:alanine-tRNA ligase activity"/>
    <property type="evidence" value="ECO:0007669"/>
    <property type="project" value="UniProtKB-EC"/>
</dbReference>
<evidence type="ECO:0000259" key="10">
    <source>
        <dbReference type="SMART" id="SM00863"/>
    </source>
</evidence>
<feature type="domain" description="Threonyl/alanyl tRNA synthetase SAD" evidence="10">
    <location>
        <begin position="15"/>
        <end position="74"/>
    </location>
</feature>
<dbReference type="STRING" id="121845.A0A3Q0JAS0"/>
<name>A0A3Q0JAS0_DIACI</name>
<dbReference type="InterPro" id="IPR012947">
    <property type="entry name" value="tRNA_SAD"/>
</dbReference>
<keyword evidence="3" id="KW-0820">tRNA-binding</keyword>
<keyword evidence="6" id="KW-0067">ATP-binding</keyword>
<keyword evidence="7" id="KW-0694">RNA-binding</keyword>
<dbReference type="Proteomes" id="UP000079169">
    <property type="component" value="Unplaced"/>
</dbReference>
<evidence type="ECO:0000256" key="5">
    <source>
        <dbReference type="ARBA" id="ARBA00022741"/>
    </source>
</evidence>
<keyword evidence="8" id="KW-0648">Protein biosynthesis</keyword>
<evidence type="ECO:0000256" key="8">
    <source>
        <dbReference type="ARBA" id="ARBA00022917"/>
    </source>
</evidence>
<proteinExistence type="inferred from homology"/>
<dbReference type="InterPro" id="IPR018163">
    <property type="entry name" value="Thr/Ala-tRNA-synth_IIc_edit"/>
</dbReference>
<dbReference type="Gene3D" id="3.30.980.10">
    <property type="entry name" value="Threonyl-trna Synthetase, Chain A, domain 2"/>
    <property type="match status" value="1"/>
</dbReference>
<dbReference type="GO" id="GO:0005739">
    <property type="term" value="C:mitochondrion"/>
    <property type="evidence" value="ECO:0007669"/>
    <property type="project" value="TreeGrafter"/>
</dbReference>
<dbReference type="InterPro" id="IPR050058">
    <property type="entry name" value="Ala-tRNA_ligase"/>
</dbReference>
<evidence type="ECO:0000256" key="7">
    <source>
        <dbReference type="ARBA" id="ARBA00022884"/>
    </source>
</evidence>
<dbReference type="GO" id="GO:0000049">
    <property type="term" value="F:tRNA binding"/>
    <property type="evidence" value="ECO:0007669"/>
    <property type="project" value="UniProtKB-KW"/>
</dbReference>
<keyword evidence="4" id="KW-0436">Ligase</keyword>
<reference evidence="12" key="1">
    <citation type="submission" date="2025-08" db="UniProtKB">
        <authorList>
            <consortium name="RefSeq"/>
        </authorList>
    </citation>
    <scope>IDENTIFICATION</scope>
</reference>
<evidence type="ECO:0000256" key="9">
    <source>
        <dbReference type="ARBA" id="ARBA00023146"/>
    </source>
</evidence>
<dbReference type="KEGG" id="dci:103517758"/>
<evidence type="ECO:0000256" key="6">
    <source>
        <dbReference type="ARBA" id="ARBA00022840"/>
    </source>
</evidence>
<dbReference type="SUPFAM" id="SSF55186">
    <property type="entry name" value="ThrRS/AlaRS common domain"/>
    <property type="match status" value="1"/>
</dbReference>
<dbReference type="GeneID" id="103517758"/>
<evidence type="ECO:0000256" key="2">
    <source>
        <dbReference type="ARBA" id="ARBA00013168"/>
    </source>
</evidence>
<dbReference type="GO" id="GO:0005524">
    <property type="term" value="F:ATP binding"/>
    <property type="evidence" value="ECO:0007669"/>
    <property type="project" value="UniProtKB-KW"/>
</dbReference>
<dbReference type="Pfam" id="PF07973">
    <property type="entry name" value="tRNA_SAD"/>
    <property type="match status" value="1"/>
</dbReference>
<dbReference type="GO" id="GO:0002161">
    <property type="term" value="F:aminoacyl-tRNA deacylase activity"/>
    <property type="evidence" value="ECO:0007669"/>
    <property type="project" value="TreeGrafter"/>
</dbReference>
<accession>A0A3Q0JAS0</accession>
<dbReference type="GO" id="GO:0006419">
    <property type="term" value="P:alanyl-tRNA aminoacylation"/>
    <property type="evidence" value="ECO:0007669"/>
    <property type="project" value="TreeGrafter"/>
</dbReference>
<keyword evidence="5" id="KW-0547">Nucleotide-binding</keyword>
<evidence type="ECO:0000256" key="4">
    <source>
        <dbReference type="ARBA" id="ARBA00022598"/>
    </source>
</evidence>
<dbReference type="RefSeq" id="XP_026685544.1">
    <property type="nucleotide sequence ID" value="XM_026829743.1"/>
</dbReference>